<protein>
    <recommendedName>
        <fullName evidence="2">DUF4789 domain-containing protein</fullName>
    </recommendedName>
</protein>
<accession>A0A9J6BMG4</accession>
<sequence>MIGKIVVILFSISITLSVAQVFFQSSETDQNKQPTKHSRKPIESDKCEEGELFYPGDNEKDWVCDCKPAYVYHPETLKCYAVYTQGPCKNNEILIMPPKKTIPKCQRNTCVGTKVSFRGRCVTLNTNEGCPSTHLFSQVNATSLQLTCAINLGSRFNENGEEDEENSIPDYNYNEFPIDNSIGAVCLLGGKRSQEQKCLA</sequence>
<name>A0A9J6BMG4_POLVA</name>
<feature type="signal peptide" evidence="1">
    <location>
        <begin position="1"/>
        <end position="19"/>
    </location>
</feature>
<evidence type="ECO:0000313" key="4">
    <source>
        <dbReference type="Proteomes" id="UP001107558"/>
    </source>
</evidence>
<keyword evidence="4" id="KW-1185">Reference proteome</keyword>
<reference evidence="3" key="1">
    <citation type="submission" date="2021-03" db="EMBL/GenBank/DDBJ databases">
        <title>Chromosome level genome of the anhydrobiotic midge Polypedilum vanderplanki.</title>
        <authorList>
            <person name="Yoshida Y."/>
            <person name="Kikawada T."/>
            <person name="Gusev O."/>
        </authorList>
    </citation>
    <scope>NUCLEOTIDE SEQUENCE</scope>
    <source>
        <strain evidence="3">NIAS01</strain>
        <tissue evidence="3">Whole body or cell culture</tissue>
    </source>
</reference>
<evidence type="ECO:0000259" key="2">
    <source>
        <dbReference type="Pfam" id="PF16033"/>
    </source>
</evidence>
<dbReference type="Pfam" id="PF16033">
    <property type="entry name" value="DUF4789"/>
    <property type="match status" value="1"/>
</dbReference>
<dbReference type="Proteomes" id="UP001107558">
    <property type="component" value="Chromosome 3"/>
</dbReference>
<evidence type="ECO:0000313" key="3">
    <source>
        <dbReference type="EMBL" id="KAG5670962.1"/>
    </source>
</evidence>
<dbReference type="EMBL" id="JADBJN010000003">
    <property type="protein sequence ID" value="KAG5670962.1"/>
    <property type="molecule type" value="Genomic_DNA"/>
</dbReference>
<feature type="domain" description="DUF4789" evidence="2">
    <location>
        <begin position="46"/>
        <end position="127"/>
    </location>
</feature>
<evidence type="ECO:0000256" key="1">
    <source>
        <dbReference type="SAM" id="SignalP"/>
    </source>
</evidence>
<comment type="caution">
    <text evidence="3">The sequence shown here is derived from an EMBL/GenBank/DDBJ whole genome shotgun (WGS) entry which is preliminary data.</text>
</comment>
<dbReference type="PANTHER" id="PTHR21177">
    <property type="entry name" value="IP06524P-RELATED"/>
    <property type="match status" value="1"/>
</dbReference>
<dbReference type="OrthoDB" id="6338576at2759"/>
<proteinExistence type="predicted"/>
<feature type="chain" id="PRO_5039940533" description="DUF4789 domain-containing protein" evidence="1">
    <location>
        <begin position="20"/>
        <end position="200"/>
    </location>
</feature>
<keyword evidence="1" id="KW-0732">Signal</keyword>
<gene>
    <name evidence="3" type="ORF">PVAND_001191</name>
</gene>
<dbReference type="PANTHER" id="PTHR21177:SF4">
    <property type="entry name" value="IP06524P"/>
    <property type="match status" value="1"/>
</dbReference>
<dbReference type="AlphaFoldDB" id="A0A9J6BMG4"/>
<organism evidence="3 4">
    <name type="scientific">Polypedilum vanderplanki</name>
    <name type="common">Sleeping chironomid midge</name>
    <dbReference type="NCBI Taxonomy" id="319348"/>
    <lineage>
        <taxon>Eukaryota</taxon>
        <taxon>Metazoa</taxon>
        <taxon>Ecdysozoa</taxon>
        <taxon>Arthropoda</taxon>
        <taxon>Hexapoda</taxon>
        <taxon>Insecta</taxon>
        <taxon>Pterygota</taxon>
        <taxon>Neoptera</taxon>
        <taxon>Endopterygota</taxon>
        <taxon>Diptera</taxon>
        <taxon>Nematocera</taxon>
        <taxon>Chironomoidea</taxon>
        <taxon>Chironomidae</taxon>
        <taxon>Chironominae</taxon>
        <taxon>Polypedilum</taxon>
        <taxon>Polypedilum</taxon>
    </lineage>
</organism>
<dbReference type="InterPro" id="IPR031993">
    <property type="entry name" value="DUF4789"/>
</dbReference>